<feature type="coiled-coil region" evidence="1">
    <location>
        <begin position="14"/>
        <end position="65"/>
    </location>
</feature>
<name>A0A1I7WYW5_HETBA</name>
<evidence type="ECO:0000313" key="3">
    <source>
        <dbReference type="WBParaSite" id="Hba_10332"/>
    </source>
</evidence>
<dbReference type="AlphaFoldDB" id="A0A1I7WYW5"/>
<reference evidence="3" key="1">
    <citation type="submission" date="2016-11" db="UniProtKB">
        <authorList>
            <consortium name="WormBaseParasite"/>
        </authorList>
    </citation>
    <scope>IDENTIFICATION</scope>
</reference>
<feature type="coiled-coil region" evidence="1">
    <location>
        <begin position="167"/>
        <end position="201"/>
    </location>
</feature>
<organism evidence="2 3">
    <name type="scientific">Heterorhabditis bacteriophora</name>
    <name type="common">Entomopathogenic nematode worm</name>
    <dbReference type="NCBI Taxonomy" id="37862"/>
    <lineage>
        <taxon>Eukaryota</taxon>
        <taxon>Metazoa</taxon>
        <taxon>Ecdysozoa</taxon>
        <taxon>Nematoda</taxon>
        <taxon>Chromadorea</taxon>
        <taxon>Rhabditida</taxon>
        <taxon>Rhabditina</taxon>
        <taxon>Rhabditomorpha</taxon>
        <taxon>Strongyloidea</taxon>
        <taxon>Heterorhabditidae</taxon>
        <taxon>Heterorhabditis</taxon>
    </lineage>
</organism>
<proteinExistence type="predicted"/>
<evidence type="ECO:0000256" key="1">
    <source>
        <dbReference type="SAM" id="Coils"/>
    </source>
</evidence>
<dbReference type="WBParaSite" id="Hba_10332">
    <property type="protein sequence ID" value="Hba_10332"/>
    <property type="gene ID" value="Hba_10332"/>
</dbReference>
<protein>
    <submittedName>
        <fullName evidence="3">HOOK domain-containing protein</fullName>
    </submittedName>
</protein>
<keyword evidence="2" id="KW-1185">Reference proteome</keyword>
<dbReference type="Proteomes" id="UP000095283">
    <property type="component" value="Unplaced"/>
</dbReference>
<sequence length="348" mass="40244">MDMANELNRTKISLASRDEILAELEEENIELRKSRKQEDCSGATQKLLEETISSLRESLREKTNELCESQKHSDDLTKALTEALDTVKEMQRPVTPISESTRVSEPSVSEELGRLQDERDEAVFECQRVTYRLRAVEVERDENAERADAAIDEARELGRHLKFVDERKRLENDLKTLFARCEKLRRENNQMASELDEARLVALRREGREVSGRCKCQEMTTEIIALRSKLATVDSRLASTHSQLINAVEGKPGQDAQLRALYKSLKIELESIRGERDRLRVERDKLKDDNITLTVKASCAESGERRAKEDVEVLKQQLEIIKERKEIEKIEVMTIDKNSRYFHPKYNI</sequence>
<accession>A0A1I7WYW5</accession>
<feature type="coiled-coil region" evidence="1">
    <location>
        <begin position="262"/>
        <end position="331"/>
    </location>
</feature>
<evidence type="ECO:0000313" key="2">
    <source>
        <dbReference type="Proteomes" id="UP000095283"/>
    </source>
</evidence>
<keyword evidence="1" id="KW-0175">Coiled coil</keyword>